<feature type="domain" description="Glyoxalase-like" evidence="1">
    <location>
        <begin position="23"/>
        <end position="206"/>
    </location>
</feature>
<dbReference type="STRING" id="391937.NA2_13360"/>
<dbReference type="SUPFAM" id="SSF54593">
    <property type="entry name" value="Glyoxalase/Bleomycin resistance protein/Dihydroxybiphenyl dioxygenase"/>
    <property type="match status" value="1"/>
</dbReference>
<dbReference type="EMBL" id="AMRM01000014">
    <property type="protein sequence ID" value="EKF18387.1"/>
    <property type="molecule type" value="Genomic_DNA"/>
</dbReference>
<dbReference type="AlphaFoldDB" id="K2MMC5"/>
<organism evidence="2 3">
    <name type="scientific">Nitratireductor pacificus pht-3B</name>
    <dbReference type="NCBI Taxonomy" id="391937"/>
    <lineage>
        <taxon>Bacteria</taxon>
        <taxon>Pseudomonadati</taxon>
        <taxon>Pseudomonadota</taxon>
        <taxon>Alphaproteobacteria</taxon>
        <taxon>Hyphomicrobiales</taxon>
        <taxon>Phyllobacteriaceae</taxon>
        <taxon>Nitratireductor</taxon>
    </lineage>
</organism>
<proteinExistence type="predicted"/>
<dbReference type="eggNOG" id="COG0346">
    <property type="taxonomic scope" value="Bacteria"/>
</dbReference>
<dbReference type="Gene3D" id="3.10.180.10">
    <property type="entry name" value="2,3-Dihydroxybiphenyl 1,2-Dioxygenase, domain 1"/>
    <property type="match status" value="1"/>
</dbReference>
<sequence>MRRRIGHMRGMASSNEAPPARRLDHCVLPTAGLAEARGRLTALGFTVAPDAAHPFGTGNCCVFFSDGAYLEPLAVLDAAAARAAIDGGNVFVARDAAFRAAAGEEGFSAVVLGTTDAAADHARFVAGGISAGPLLSFSRPFVDAAGAEAVASFRLAFAVPAMGGDRFFFTCERVNAPKVDRAALERHANGVSGIARIVAVAARPEGERAFLELFSGREPASVGAGGISLPLAGSGLSLMTSVSFSALYGVEPSGAAAPLDFAAIVFRVPAFAALRSQLAANRVAFSEHGGRIVVPPAAGQGALSIFEEFTA</sequence>
<evidence type="ECO:0000313" key="3">
    <source>
        <dbReference type="Proteomes" id="UP000006786"/>
    </source>
</evidence>
<gene>
    <name evidence="2" type="ORF">NA2_13360</name>
</gene>
<protein>
    <recommendedName>
        <fullName evidence="1">Glyoxalase-like domain-containing protein</fullName>
    </recommendedName>
</protein>
<comment type="caution">
    <text evidence="2">The sequence shown here is derived from an EMBL/GenBank/DDBJ whole genome shotgun (WGS) entry which is preliminary data.</text>
</comment>
<dbReference type="InterPro" id="IPR025870">
    <property type="entry name" value="Glyoxalase-like_dom"/>
</dbReference>
<dbReference type="PATRIC" id="fig|391937.3.peg.2743"/>
<evidence type="ECO:0000259" key="1">
    <source>
        <dbReference type="Pfam" id="PF13468"/>
    </source>
</evidence>
<dbReference type="Pfam" id="PF13468">
    <property type="entry name" value="Glyoxalase_3"/>
    <property type="match status" value="1"/>
</dbReference>
<name>K2MMC5_9HYPH</name>
<keyword evidence="3" id="KW-1185">Reference proteome</keyword>
<dbReference type="Proteomes" id="UP000006786">
    <property type="component" value="Unassembled WGS sequence"/>
</dbReference>
<dbReference type="InterPro" id="IPR029068">
    <property type="entry name" value="Glyas_Bleomycin-R_OHBP_Dase"/>
</dbReference>
<accession>K2MMC5</accession>
<reference evidence="2 3" key="1">
    <citation type="journal article" date="2012" name="J. Bacteriol.">
        <title>Genome Sequence of Nitratireductor pacificus Type Strain pht-3B.</title>
        <authorList>
            <person name="Lai Q."/>
            <person name="Li G."/>
            <person name="Shao Z."/>
        </authorList>
    </citation>
    <scope>NUCLEOTIDE SEQUENCE [LARGE SCALE GENOMIC DNA]</scope>
    <source>
        <strain evidence="3">pht-3B</strain>
    </source>
</reference>
<evidence type="ECO:0000313" key="2">
    <source>
        <dbReference type="EMBL" id="EKF18387.1"/>
    </source>
</evidence>